<keyword evidence="2" id="KW-1185">Reference proteome</keyword>
<gene>
    <name evidence="1" type="ORF">C7B77_07340</name>
</gene>
<reference evidence="1 2" key="1">
    <citation type="submission" date="2018-03" db="EMBL/GenBank/DDBJ databases">
        <title>The ancient ancestry and fast evolution of plastids.</title>
        <authorList>
            <person name="Moore K.R."/>
            <person name="Magnabosco C."/>
            <person name="Momper L."/>
            <person name="Gold D.A."/>
            <person name="Bosak T."/>
            <person name="Fournier G.P."/>
        </authorList>
    </citation>
    <scope>NUCLEOTIDE SEQUENCE [LARGE SCALE GENOMIC DNA]</scope>
    <source>
        <strain evidence="1 2">CCALA 037</strain>
    </source>
</reference>
<comment type="caution">
    <text evidence="1">The sequence shown here is derived from an EMBL/GenBank/DDBJ whole genome shotgun (WGS) entry which is preliminary data.</text>
</comment>
<proteinExistence type="predicted"/>
<sequence>MEGFISPAHCLNEVVRAWTEYSTIREQEKTKRSEIEAWEKIDLAEIEAKRNFLIGYLDRSFDERATKFESLFQTVDRAISSNDNQQLCLTLQAIVELAKSSPFKDLADLATVKAALDDPDHVWEL</sequence>
<organism evidence="1 2">
    <name type="scientific">Chamaesiphon polymorphus CCALA 037</name>
    <dbReference type="NCBI Taxonomy" id="2107692"/>
    <lineage>
        <taxon>Bacteria</taxon>
        <taxon>Bacillati</taxon>
        <taxon>Cyanobacteriota</taxon>
        <taxon>Cyanophyceae</taxon>
        <taxon>Gomontiellales</taxon>
        <taxon>Chamaesiphonaceae</taxon>
        <taxon>Chamaesiphon</taxon>
    </lineage>
</organism>
<dbReference type="OrthoDB" id="456914at2"/>
<dbReference type="EMBL" id="PVWO01000064">
    <property type="protein sequence ID" value="PSB57736.1"/>
    <property type="molecule type" value="Genomic_DNA"/>
</dbReference>
<dbReference type="AlphaFoldDB" id="A0A2T1GJ82"/>
<protein>
    <submittedName>
        <fullName evidence="1">Uncharacterized protein</fullName>
    </submittedName>
</protein>
<accession>A0A2T1GJ82</accession>
<evidence type="ECO:0000313" key="2">
    <source>
        <dbReference type="Proteomes" id="UP000238937"/>
    </source>
</evidence>
<dbReference type="Proteomes" id="UP000238937">
    <property type="component" value="Unassembled WGS sequence"/>
</dbReference>
<name>A0A2T1GJ82_9CYAN</name>
<evidence type="ECO:0000313" key="1">
    <source>
        <dbReference type="EMBL" id="PSB57736.1"/>
    </source>
</evidence>